<gene>
    <name evidence="7" type="ORF">FDG2_3677</name>
</gene>
<dbReference type="EMBL" id="FLUV01001542">
    <property type="protein sequence ID" value="SBW23179.1"/>
    <property type="molecule type" value="Genomic_DNA"/>
</dbReference>
<feature type="compositionally biased region" description="Polar residues" evidence="4">
    <location>
        <begin position="11"/>
        <end position="20"/>
    </location>
</feature>
<evidence type="ECO:0000313" key="7">
    <source>
        <dbReference type="EMBL" id="SBW23179.1"/>
    </source>
</evidence>
<dbReference type="InterPro" id="IPR039420">
    <property type="entry name" value="WalR-like"/>
</dbReference>
<feature type="region of interest" description="Disordered" evidence="4">
    <location>
        <begin position="1"/>
        <end position="20"/>
    </location>
</feature>
<dbReference type="PRINTS" id="PR00038">
    <property type="entry name" value="HTHLUXR"/>
</dbReference>
<dbReference type="InterPro" id="IPR016032">
    <property type="entry name" value="Sig_transdc_resp-reg_C-effctor"/>
</dbReference>
<dbReference type="InterPro" id="IPR058245">
    <property type="entry name" value="NreC/VraR/RcsB-like_REC"/>
</dbReference>
<feature type="domain" description="Response regulatory" evidence="6">
    <location>
        <begin position="27"/>
        <end position="143"/>
    </location>
</feature>
<accession>A0A1C3P036</accession>
<protein>
    <submittedName>
        <fullName evidence="7">Two component LuxR family transcriptional regulator</fullName>
    </submittedName>
</protein>
<keyword evidence="1 3" id="KW-0597">Phosphoprotein</keyword>
<dbReference type="InterPro" id="IPR000792">
    <property type="entry name" value="Tscrpt_reg_LuxR_C"/>
</dbReference>
<evidence type="ECO:0000256" key="3">
    <source>
        <dbReference type="PROSITE-ProRule" id="PRU00169"/>
    </source>
</evidence>
<keyword evidence="2" id="KW-0238">DNA-binding</keyword>
<dbReference type="AlphaFoldDB" id="A0A1C3P036"/>
<evidence type="ECO:0000259" key="5">
    <source>
        <dbReference type="PROSITE" id="PS50043"/>
    </source>
</evidence>
<dbReference type="CDD" id="cd06170">
    <property type="entry name" value="LuxR_C_like"/>
    <property type="match status" value="1"/>
</dbReference>
<dbReference type="GO" id="GO:0000160">
    <property type="term" value="P:phosphorelay signal transduction system"/>
    <property type="evidence" value="ECO:0007669"/>
    <property type="project" value="InterPro"/>
</dbReference>
<dbReference type="GO" id="GO:0006355">
    <property type="term" value="P:regulation of DNA-templated transcription"/>
    <property type="evidence" value="ECO:0007669"/>
    <property type="project" value="InterPro"/>
</dbReference>
<dbReference type="SUPFAM" id="SSF52172">
    <property type="entry name" value="CheY-like"/>
    <property type="match status" value="1"/>
</dbReference>
<dbReference type="PROSITE" id="PS50043">
    <property type="entry name" value="HTH_LUXR_2"/>
    <property type="match status" value="1"/>
</dbReference>
<feature type="domain" description="HTH luxR-type" evidence="5">
    <location>
        <begin position="167"/>
        <end position="232"/>
    </location>
</feature>
<dbReference type="Proteomes" id="UP000199013">
    <property type="component" value="Unassembled WGS sequence"/>
</dbReference>
<feature type="modified residue" description="4-aspartylphosphate" evidence="3">
    <location>
        <position position="78"/>
    </location>
</feature>
<name>A0A1C3P036_9ACTN</name>
<evidence type="ECO:0000313" key="8">
    <source>
        <dbReference type="Proteomes" id="UP000199013"/>
    </source>
</evidence>
<dbReference type="InterPro" id="IPR001789">
    <property type="entry name" value="Sig_transdc_resp-reg_receiver"/>
</dbReference>
<dbReference type="Gene3D" id="3.40.50.2300">
    <property type="match status" value="1"/>
</dbReference>
<sequence length="235" mass="25227">MDGRSGPDITAENTAFGTSGTSPRPVRILLVNGHPVFLAGLRALLETTSVVEVVGDLTNGTDTIPTARLLRPDVVILDLDDDDNDVLALTRRISGECPQTAVLVLTGQHDYRTVAAVVRAGARGCAFKAARPEDLVRAVEAVSRREAIFGAHVAESVLRHFDTSGVEQSPFPELTDRERVVLRLVADGRSTAAIAHELALTTKTVRNYLSKIFAKLEVRDRAEAAVIARRAGLGD</sequence>
<dbReference type="InterPro" id="IPR011006">
    <property type="entry name" value="CheY-like_superfamily"/>
</dbReference>
<dbReference type="SUPFAM" id="SSF46894">
    <property type="entry name" value="C-terminal effector domain of the bipartite response regulators"/>
    <property type="match status" value="1"/>
</dbReference>
<dbReference type="CDD" id="cd17535">
    <property type="entry name" value="REC_NarL-like"/>
    <property type="match status" value="1"/>
</dbReference>
<proteinExistence type="predicted"/>
<reference evidence="8" key="1">
    <citation type="submission" date="2016-02" db="EMBL/GenBank/DDBJ databases">
        <authorList>
            <person name="Wibberg D."/>
        </authorList>
    </citation>
    <scope>NUCLEOTIDE SEQUENCE [LARGE SCALE GENOMIC DNA]</scope>
</reference>
<evidence type="ECO:0000259" key="6">
    <source>
        <dbReference type="PROSITE" id="PS50110"/>
    </source>
</evidence>
<evidence type="ECO:0000256" key="1">
    <source>
        <dbReference type="ARBA" id="ARBA00022553"/>
    </source>
</evidence>
<evidence type="ECO:0000256" key="2">
    <source>
        <dbReference type="ARBA" id="ARBA00023125"/>
    </source>
</evidence>
<evidence type="ECO:0000256" key="4">
    <source>
        <dbReference type="SAM" id="MobiDB-lite"/>
    </source>
</evidence>
<dbReference type="Pfam" id="PF00072">
    <property type="entry name" value="Response_reg"/>
    <property type="match status" value="1"/>
</dbReference>
<dbReference type="PROSITE" id="PS50110">
    <property type="entry name" value="RESPONSE_REGULATORY"/>
    <property type="match status" value="1"/>
</dbReference>
<dbReference type="SMART" id="SM00421">
    <property type="entry name" value="HTH_LUXR"/>
    <property type="match status" value="1"/>
</dbReference>
<dbReference type="PANTHER" id="PTHR43214">
    <property type="entry name" value="TWO-COMPONENT RESPONSE REGULATOR"/>
    <property type="match status" value="1"/>
</dbReference>
<keyword evidence="8" id="KW-1185">Reference proteome</keyword>
<dbReference type="GO" id="GO:0003677">
    <property type="term" value="F:DNA binding"/>
    <property type="evidence" value="ECO:0007669"/>
    <property type="project" value="UniProtKB-KW"/>
</dbReference>
<dbReference type="SMART" id="SM00448">
    <property type="entry name" value="REC"/>
    <property type="match status" value="1"/>
</dbReference>
<organism evidence="7 8">
    <name type="scientific">Candidatus Protofrankia californiensis</name>
    <dbReference type="NCBI Taxonomy" id="1839754"/>
    <lineage>
        <taxon>Bacteria</taxon>
        <taxon>Bacillati</taxon>
        <taxon>Actinomycetota</taxon>
        <taxon>Actinomycetes</taxon>
        <taxon>Frankiales</taxon>
        <taxon>Frankiaceae</taxon>
        <taxon>Protofrankia</taxon>
    </lineage>
</organism>
<dbReference type="Pfam" id="PF00196">
    <property type="entry name" value="GerE"/>
    <property type="match status" value="1"/>
</dbReference>